<keyword evidence="2" id="KW-1185">Reference proteome</keyword>
<evidence type="ECO:0000313" key="1">
    <source>
        <dbReference type="EMBL" id="UQY45279.1"/>
    </source>
</evidence>
<dbReference type="Pfam" id="PF05772">
    <property type="entry name" value="NinB"/>
    <property type="match status" value="1"/>
</dbReference>
<reference evidence="1" key="1">
    <citation type="submission" date="2021-09" db="EMBL/GenBank/DDBJ databases">
        <title>First case of bloodstream infection caused by Mixta hanseatica sp. nov., a member of the Erwiniaceae family.</title>
        <authorList>
            <person name="Both A."/>
            <person name="Huang J."/>
            <person name="Wenzel P."/>
            <person name="Aepfelbacher M."/>
            <person name="Rohde H."/>
            <person name="Christner M."/>
            <person name="Hentschke M."/>
        </authorList>
    </citation>
    <scope>NUCLEOTIDE SEQUENCE</scope>
    <source>
        <strain evidence="1">X22927</strain>
    </source>
</reference>
<dbReference type="InterPro" id="IPR008711">
    <property type="entry name" value="Recombinase_NinB"/>
</dbReference>
<proteinExistence type="predicted"/>
<name>A0ABY4RAU1_9GAMM</name>
<organism evidence="1 2">
    <name type="scientific">Mixta hanseatica</name>
    <dbReference type="NCBI Taxonomy" id="2872648"/>
    <lineage>
        <taxon>Bacteria</taxon>
        <taxon>Pseudomonadati</taxon>
        <taxon>Pseudomonadota</taxon>
        <taxon>Gammaproteobacteria</taxon>
        <taxon>Enterobacterales</taxon>
        <taxon>Erwiniaceae</taxon>
        <taxon>Mixta</taxon>
    </lineage>
</organism>
<dbReference type="SUPFAM" id="SSF103370">
    <property type="entry name" value="NinB"/>
    <property type="match status" value="1"/>
</dbReference>
<accession>A0ABY4RAU1</accession>
<dbReference type="Gene3D" id="1.10.3790.10">
    <property type="entry name" value="NinB"/>
    <property type="match status" value="1"/>
</dbReference>
<dbReference type="InterPro" id="IPR036619">
    <property type="entry name" value="NinB_sf"/>
</dbReference>
<dbReference type="EMBL" id="CP082904">
    <property type="protein sequence ID" value="UQY45279.1"/>
    <property type="molecule type" value="Genomic_DNA"/>
</dbReference>
<dbReference type="Proteomes" id="UP001056635">
    <property type="component" value="Chromosome"/>
</dbReference>
<dbReference type="RefSeq" id="WP_249893850.1">
    <property type="nucleotide sequence ID" value="NZ_CP082904.1"/>
</dbReference>
<sequence length="144" mass="16440">MEKQTYLIRDNRIRQSCIEAIQNLPTNTDRPLQIIIQEDTRSLAQNRMLWACLRDVSQQVVWYGKKLDSDSWKNIFSASLKGQETVPGINGGFVVLGQSTSKMRVSEMRDLIELIHAFGIEHNVRFSDESARAREWANRSGSAA</sequence>
<evidence type="ECO:0000313" key="2">
    <source>
        <dbReference type="Proteomes" id="UP001056635"/>
    </source>
</evidence>
<gene>
    <name evidence="1" type="ORF">K6958_06270</name>
</gene>
<protein>
    <submittedName>
        <fullName evidence="1">Recombination protein NinB</fullName>
    </submittedName>
</protein>